<dbReference type="EMBL" id="JAMOIM010000066">
    <property type="protein sequence ID" value="MCW6512797.1"/>
    <property type="molecule type" value="Genomic_DNA"/>
</dbReference>
<dbReference type="RefSeq" id="WP_282589172.1">
    <property type="nucleotide sequence ID" value="NZ_JAMOIM010000066.1"/>
</dbReference>
<dbReference type="Gene3D" id="3.40.50.300">
    <property type="entry name" value="P-loop containing nucleotide triphosphate hydrolases"/>
    <property type="match status" value="1"/>
</dbReference>
<feature type="compositionally biased region" description="Basic and acidic residues" evidence="3">
    <location>
        <begin position="1"/>
        <end position="20"/>
    </location>
</feature>
<dbReference type="GO" id="GO:0000027">
    <property type="term" value="P:ribosomal large subunit assembly"/>
    <property type="evidence" value="ECO:0007669"/>
    <property type="project" value="TreeGrafter"/>
</dbReference>
<feature type="region of interest" description="Disordered" evidence="3">
    <location>
        <begin position="1"/>
        <end position="21"/>
    </location>
</feature>
<evidence type="ECO:0000313" key="5">
    <source>
        <dbReference type="EMBL" id="MCW6512797.1"/>
    </source>
</evidence>
<comment type="caution">
    <text evidence="5">The sequence shown here is derived from an EMBL/GenBank/DDBJ whole genome shotgun (WGS) entry which is preliminary data.</text>
</comment>
<gene>
    <name evidence="5" type="ORF">M8523_33430</name>
</gene>
<evidence type="ECO:0000256" key="1">
    <source>
        <dbReference type="ARBA" id="ARBA00022741"/>
    </source>
</evidence>
<dbReference type="SUPFAM" id="SSF52540">
    <property type="entry name" value="P-loop containing nucleoside triphosphate hydrolases"/>
    <property type="match status" value="1"/>
</dbReference>
<evidence type="ECO:0000259" key="4">
    <source>
        <dbReference type="Pfam" id="PF07728"/>
    </source>
</evidence>
<dbReference type="InterPro" id="IPR027417">
    <property type="entry name" value="P-loop_NTPase"/>
</dbReference>
<dbReference type="Proteomes" id="UP001165667">
    <property type="component" value="Unassembled WGS sequence"/>
</dbReference>
<keyword evidence="1" id="KW-0547">Nucleotide-binding</keyword>
<keyword evidence="2" id="KW-0067">ATP-binding</keyword>
<dbReference type="Pfam" id="PF07728">
    <property type="entry name" value="AAA_5"/>
    <property type="match status" value="1"/>
</dbReference>
<dbReference type="PANTHER" id="PTHR48103:SF2">
    <property type="entry name" value="MIDASIN"/>
    <property type="match status" value="1"/>
</dbReference>
<dbReference type="PANTHER" id="PTHR48103">
    <property type="entry name" value="MIDASIN-RELATED"/>
    <property type="match status" value="1"/>
</dbReference>
<dbReference type="InterPro" id="IPR011704">
    <property type="entry name" value="ATPase_dyneun-rel_AAA"/>
</dbReference>
<proteinExistence type="predicted"/>
<reference evidence="5" key="1">
    <citation type="submission" date="2022-05" db="EMBL/GenBank/DDBJ databases">
        <authorList>
            <person name="Pankratov T."/>
        </authorList>
    </citation>
    <scope>NUCLEOTIDE SEQUENCE</scope>
    <source>
        <strain evidence="5">BP6-180914</strain>
    </source>
</reference>
<evidence type="ECO:0000256" key="3">
    <source>
        <dbReference type="SAM" id="MobiDB-lite"/>
    </source>
</evidence>
<organism evidence="5 6">
    <name type="scientific">Lichenifustis flavocetrariae</name>
    <dbReference type="NCBI Taxonomy" id="2949735"/>
    <lineage>
        <taxon>Bacteria</taxon>
        <taxon>Pseudomonadati</taxon>
        <taxon>Pseudomonadota</taxon>
        <taxon>Alphaproteobacteria</taxon>
        <taxon>Hyphomicrobiales</taxon>
        <taxon>Lichenihabitantaceae</taxon>
        <taxon>Lichenifustis</taxon>
    </lineage>
</organism>
<dbReference type="AlphaFoldDB" id="A0AA42CRS8"/>
<evidence type="ECO:0000256" key="2">
    <source>
        <dbReference type="ARBA" id="ARBA00022840"/>
    </source>
</evidence>
<name>A0AA42CRS8_9HYPH</name>
<dbReference type="GO" id="GO:0016887">
    <property type="term" value="F:ATP hydrolysis activity"/>
    <property type="evidence" value="ECO:0007669"/>
    <property type="project" value="InterPro"/>
</dbReference>
<dbReference type="GO" id="GO:0005524">
    <property type="term" value="F:ATP binding"/>
    <property type="evidence" value="ECO:0007669"/>
    <property type="project" value="UniProtKB-KW"/>
</dbReference>
<keyword evidence="6" id="KW-1185">Reference proteome</keyword>
<evidence type="ECO:0000313" key="6">
    <source>
        <dbReference type="Proteomes" id="UP001165667"/>
    </source>
</evidence>
<protein>
    <submittedName>
        <fullName evidence="5">AAA family ATPase</fullName>
    </submittedName>
</protein>
<sequence>MSTKKSRNENAKGPQDHRAEANMPMAELFGLPAKDGLSSHPRTPQPIMVTVLPVPDDPEVAALIPQVDERHVFPAAVTKAMMIGLQLSMSVYLFGPAGTGKTSLVRQACARTRRPWLRVQHTDTTEESQIVGQWTVRDGSTEFQLGPLAMAMKLGLCYVADEFDFGRPSVLSVYHAVLEGEPLVIPEAPPSIRTIEAHPNFRLVGTGNTNGTGDERGLYQGTRLQNAALYSRWAITEELAYLDAEAEIRILEGQAGLPSATAAKFVEFAKAVREGFAAQRIGLPIGPRELIACARIGKIRGGNYRAGLASGFTNRLSRVDKLAVDQLAQRVFG</sequence>
<feature type="domain" description="ATPase dynein-related AAA" evidence="4">
    <location>
        <begin position="91"/>
        <end position="213"/>
    </location>
</feature>
<dbReference type="GO" id="GO:0030687">
    <property type="term" value="C:preribosome, large subunit precursor"/>
    <property type="evidence" value="ECO:0007669"/>
    <property type="project" value="TreeGrafter"/>
</dbReference>
<accession>A0AA42CRS8</accession>